<name>A0A1E4R1P0_9BACI</name>
<dbReference type="Gene3D" id="3.40.50.1000">
    <property type="entry name" value="HAD superfamily/HAD-like"/>
    <property type="match status" value="2"/>
</dbReference>
<organism evidence="1 2">
    <name type="scientific">Lysinibacillus fusiformis</name>
    <dbReference type="NCBI Taxonomy" id="28031"/>
    <lineage>
        <taxon>Bacteria</taxon>
        <taxon>Bacillati</taxon>
        <taxon>Bacillota</taxon>
        <taxon>Bacilli</taxon>
        <taxon>Bacillales</taxon>
        <taxon>Bacillaceae</taxon>
        <taxon>Lysinibacillus</taxon>
    </lineage>
</organism>
<dbReference type="InterPro" id="IPR036412">
    <property type="entry name" value="HAD-like_sf"/>
</dbReference>
<proteinExistence type="predicted"/>
<evidence type="ECO:0008006" key="3">
    <source>
        <dbReference type="Google" id="ProtNLM"/>
    </source>
</evidence>
<protein>
    <recommendedName>
        <fullName evidence="3">Sucrose phosphatase-like domain-containing protein</fullName>
    </recommendedName>
</protein>
<dbReference type="InterPro" id="IPR023214">
    <property type="entry name" value="HAD_sf"/>
</dbReference>
<dbReference type="EMBL" id="MECQ01000002">
    <property type="protein sequence ID" value="ODV54348.1"/>
    <property type="molecule type" value="Genomic_DNA"/>
</dbReference>
<sequence length="272" mass="31565">MILFTSDLDRTLIYSKRMMEMFPPISDKVVVEQKANETMSMMTKETAILLQQVHQQTQFVPVTTRALHQYKRIHFINDLNPAFAITSNGGTILEKGQPYDKWTKTLARRIEDSSIPQEDMSQLFQTIKSDTWLQRSFYIDDLFYVHHVNLDVLQQDDLHAMVQEFDAHGWCVLLQGKKLYFMPKVLTKEAAIEYMMEFCTYDVHIAAGDSMMDYGMLMMADVAFTPNHGDLKDKQPKILLNTTYSPYEGEAFTKHLLQTVLQYATQQDFSLS</sequence>
<dbReference type="Proteomes" id="UP000094784">
    <property type="component" value="Unassembled WGS sequence"/>
</dbReference>
<dbReference type="PIRSF" id="PIRSF030802">
    <property type="entry name" value="UCP030802"/>
    <property type="match status" value="1"/>
</dbReference>
<reference evidence="1 2" key="1">
    <citation type="submission" date="2016-09" db="EMBL/GenBank/DDBJ databases">
        <title>Draft genome sequence of the soil isolate, Lysinibacillus fusiformis M5, a potential hypoxanthine producer.</title>
        <authorList>
            <person name="Gallegos-Monterrosa R."/>
            <person name="Maroti G."/>
            <person name="Balint B."/>
            <person name="Kovacs A.T."/>
        </authorList>
    </citation>
    <scope>NUCLEOTIDE SEQUENCE [LARGE SCALE GENOMIC DNA]</scope>
    <source>
        <strain evidence="1 2">M5</strain>
    </source>
</reference>
<dbReference type="RefSeq" id="WP_069482657.1">
    <property type="nucleotide sequence ID" value="NZ_KV766182.1"/>
</dbReference>
<dbReference type="Gene3D" id="3.30.980.20">
    <property type="entry name" value="Putative mannosyl-3-phosphoglycerate phosphatase, domain 2"/>
    <property type="match status" value="1"/>
</dbReference>
<dbReference type="AlphaFoldDB" id="A0A1E4R1P0"/>
<evidence type="ECO:0000313" key="2">
    <source>
        <dbReference type="Proteomes" id="UP000094784"/>
    </source>
</evidence>
<comment type="caution">
    <text evidence="1">The sequence shown here is derived from an EMBL/GenBank/DDBJ whole genome shotgun (WGS) entry which is preliminary data.</text>
</comment>
<evidence type="ECO:0000313" key="1">
    <source>
        <dbReference type="EMBL" id="ODV54348.1"/>
    </source>
</evidence>
<gene>
    <name evidence="1" type="ORF">BG258_20085</name>
</gene>
<dbReference type="OrthoDB" id="1666512at2"/>
<dbReference type="SUPFAM" id="SSF56784">
    <property type="entry name" value="HAD-like"/>
    <property type="match status" value="1"/>
</dbReference>
<accession>A0A1E4R1P0</accession>
<dbReference type="InterPro" id="IPR024197">
    <property type="entry name" value="TPP-like"/>
</dbReference>